<name>A0A9P7GF63_9AGAR</name>
<accession>A0A9P7GF63</accession>
<feature type="non-terminal residue" evidence="1">
    <location>
        <position position="569"/>
    </location>
</feature>
<evidence type="ECO:0000313" key="1">
    <source>
        <dbReference type="EMBL" id="KAG5649389.1"/>
    </source>
</evidence>
<dbReference type="Proteomes" id="UP000717328">
    <property type="component" value="Unassembled WGS sequence"/>
</dbReference>
<proteinExistence type="predicted"/>
<gene>
    <name evidence="1" type="ORF">H0H81_004167</name>
</gene>
<organism evidence="1 2">
    <name type="scientific">Sphagnurus paluster</name>
    <dbReference type="NCBI Taxonomy" id="117069"/>
    <lineage>
        <taxon>Eukaryota</taxon>
        <taxon>Fungi</taxon>
        <taxon>Dikarya</taxon>
        <taxon>Basidiomycota</taxon>
        <taxon>Agaricomycotina</taxon>
        <taxon>Agaricomycetes</taxon>
        <taxon>Agaricomycetidae</taxon>
        <taxon>Agaricales</taxon>
        <taxon>Tricholomatineae</taxon>
        <taxon>Lyophyllaceae</taxon>
        <taxon>Sphagnurus</taxon>
    </lineage>
</organism>
<keyword evidence="2" id="KW-1185">Reference proteome</keyword>
<comment type="caution">
    <text evidence="1">The sequence shown here is derived from an EMBL/GenBank/DDBJ whole genome shotgun (WGS) entry which is preliminary data.</text>
</comment>
<reference evidence="1" key="1">
    <citation type="submission" date="2021-02" db="EMBL/GenBank/DDBJ databases">
        <authorList>
            <person name="Nieuwenhuis M."/>
            <person name="Van De Peppel L.J.J."/>
        </authorList>
    </citation>
    <scope>NUCLEOTIDE SEQUENCE</scope>
    <source>
        <strain evidence="1">D49</strain>
    </source>
</reference>
<dbReference type="AlphaFoldDB" id="A0A9P7GF63"/>
<sequence>FEEDSDSGDIQCILCMQYNNVEYAGKWMKRKSRKGHILSGGHQKSLSLRQSEQQEVETLQTIHRSQEEQFINARSDFAIPSAALLPIQHLPVTHHDISPDEEAMWKEYDLAENVLFEAGIDPGFAAEKDREAFERQAEEYGIWAGFETLPGDAGGDRFWDTYMDDLDLVEEMEDLVLEDKNLSESLPPSNAEADEWFPYPSKVIFLLDTIDNLPRLRMSGSLMKVVLWLLRELGVKHVPSFDALRKAQKGLQKKNGIPTVQWKSPKGNAFSFNDPCILVTNDWSNPKVVPYIRPYPVIPKDGVISEIWHARKWRHDCDRHILSPMWDGGNQHYYIDEPARLRNGKLVIPVRWVADESSGEVWADAWEIVVNKETTLATILDERIITIKSKDLLENFLNLEDTDSVPSWCPKTIDAGHATRIPNPDRKLAEGDPLYSSFIDLFGDDVSGNRSKSWNKHWNIYMGHRNLPRKLLQQQFHAGAPRTADETISEMKAQVHAACIGIAAPIERRQTDTGVKDAYTQYWIDKLIDRARDIRKTQRNRSPASIQEELIAWVNKNIDTIYNQFLMTE</sequence>
<feature type="non-terminal residue" evidence="1">
    <location>
        <position position="1"/>
    </location>
</feature>
<dbReference type="OrthoDB" id="2506088at2759"/>
<reference evidence="1" key="2">
    <citation type="submission" date="2021-10" db="EMBL/GenBank/DDBJ databases">
        <title>Phylogenomics reveals ancestral predisposition of the termite-cultivated fungus Termitomyces towards a domesticated lifestyle.</title>
        <authorList>
            <person name="Auxier B."/>
            <person name="Grum-Grzhimaylo A."/>
            <person name="Cardenas M.E."/>
            <person name="Lodge J.D."/>
            <person name="Laessoe T."/>
            <person name="Pedersen O."/>
            <person name="Smith M.E."/>
            <person name="Kuyper T.W."/>
            <person name="Franco-Molano E.A."/>
            <person name="Baroni T.J."/>
            <person name="Aanen D.K."/>
        </authorList>
    </citation>
    <scope>NUCLEOTIDE SEQUENCE</scope>
    <source>
        <strain evidence="1">D49</strain>
    </source>
</reference>
<evidence type="ECO:0000313" key="2">
    <source>
        <dbReference type="Proteomes" id="UP000717328"/>
    </source>
</evidence>
<dbReference type="EMBL" id="JABCKI010001070">
    <property type="protein sequence ID" value="KAG5649389.1"/>
    <property type="molecule type" value="Genomic_DNA"/>
</dbReference>
<protein>
    <submittedName>
        <fullName evidence="1">Uncharacterized protein</fullName>
    </submittedName>
</protein>